<dbReference type="InterPro" id="IPR042070">
    <property type="entry name" value="PucR_C-HTH_sf"/>
</dbReference>
<dbReference type="STRING" id="1555112.LIP_2092"/>
<dbReference type="PANTHER" id="PTHR33744">
    <property type="entry name" value="CARBOHYDRATE DIACID REGULATOR"/>
    <property type="match status" value="1"/>
</dbReference>
<accession>A0A0K2SLD8</accession>
<feature type="domain" description="CdaR GGDEF-like" evidence="5">
    <location>
        <begin position="311"/>
        <end position="440"/>
    </location>
</feature>
<evidence type="ECO:0000256" key="1">
    <source>
        <dbReference type="ARBA" id="ARBA00006754"/>
    </source>
</evidence>
<feature type="domain" description="PucR C-terminal helix-turn-helix" evidence="4">
    <location>
        <begin position="490"/>
        <end position="544"/>
    </location>
</feature>
<dbReference type="KEGG" id="lpil:LIP_2092"/>
<keyword evidence="7" id="KW-1185">Reference proteome</keyword>
<sequence>MKIGDVGRLPIFREIPLVAGAAGREREMRWVHIIDIPDPLQWVRGHELLLSTGFAWFREETWLSGLVERLHDAEVAGLVLAVGRYFPAVPEPVRAAADRLGFPVFAAPFRIPFIEIIKAVQEQLLREQYESLLRMEEIHRTLTSAALYARSLDELCASVAQLLERSTAILDPEGRILAIADPAEAEQAPSDPGKPTGLRKPTRANVKAGTLPSFCTGVVHERGIEESEVVHHNGQPVIVSPIQVGRERKGYLVVLAGSGPITGLDLRAAEQGATVAALHLMREEAAVHAERRVRSSFVDALLTPRMAGSAGLAEQARLHGFDEGAQHVVGIVSEERLLGTASRVRALTSTQEFTQREHLGGVVYDWLRKHDKPPLLTYFLNLVVFVDVVHGPRMPGQGDSWQDLYLRLASGGARPVLAVGQPHPGLEGVSRSYEEAHAALLTQPLLQGVLRYEDARFLHLLARIPKTELRRWWEDLLQAILEGPHPGTHLEVIRALVEAGFDGQAAARSLFIHPNTLRYRARAIEKLLGRDLSDPETRLLLAAAQQIEAWLGTHEAVSPSEPVNRQQ</sequence>
<gene>
    <name evidence="6" type="ORF">LIP_2092</name>
</gene>
<protein>
    <recommendedName>
        <fullName evidence="8">PucR family transcriptional regulator</fullName>
    </recommendedName>
</protein>
<name>A0A0K2SLD8_LIMPI</name>
<evidence type="ECO:0000259" key="5">
    <source>
        <dbReference type="Pfam" id="PF17853"/>
    </source>
</evidence>
<evidence type="ECO:0000313" key="7">
    <source>
        <dbReference type="Proteomes" id="UP000065807"/>
    </source>
</evidence>
<dbReference type="PANTHER" id="PTHR33744:SF7">
    <property type="entry name" value="PUCR FAMILY TRANSCRIPTIONAL REGULATOR"/>
    <property type="match status" value="1"/>
</dbReference>
<dbReference type="InterPro" id="IPR012914">
    <property type="entry name" value="PucR_dom"/>
</dbReference>
<dbReference type="Pfam" id="PF13556">
    <property type="entry name" value="HTH_30"/>
    <property type="match status" value="1"/>
</dbReference>
<organism evidence="6 7">
    <name type="scientific">Limnochorda pilosa</name>
    <dbReference type="NCBI Taxonomy" id="1555112"/>
    <lineage>
        <taxon>Bacteria</taxon>
        <taxon>Bacillati</taxon>
        <taxon>Bacillota</taxon>
        <taxon>Limnochordia</taxon>
        <taxon>Limnochordales</taxon>
        <taxon>Limnochordaceae</taxon>
        <taxon>Limnochorda</taxon>
    </lineage>
</organism>
<evidence type="ECO:0000256" key="2">
    <source>
        <dbReference type="SAM" id="MobiDB-lite"/>
    </source>
</evidence>
<dbReference type="Proteomes" id="UP000065807">
    <property type="component" value="Chromosome"/>
</dbReference>
<evidence type="ECO:0000259" key="3">
    <source>
        <dbReference type="Pfam" id="PF07905"/>
    </source>
</evidence>
<feature type="region of interest" description="Disordered" evidence="2">
    <location>
        <begin position="182"/>
        <end position="203"/>
    </location>
</feature>
<evidence type="ECO:0000259" key="4">
    <source>
        <dbReference type="Pfam" id="PF13556"/>
    </source>
</evidence>
<reference evidence="7" key="2">
    <citation type="journal article" date="2016" name="Int. J. Syst. Evol. Microbiol.">
        <title>Complete genome sequence and cell structure of Limnochorda pilosa, a Gram-negative spore-former within the phylum Firmicutes.</title>
        <authorList>
            <person name="Watanabe M."/>
            <person name="Kojima H."/>
            <person name="Fukui M."/>
        </authorList>
    </citation>
    <scope>NUCLEOTIDE SEQUENCE [LARGE SCALE GENOMIC DNA]</scope>
    <source>
        <strain evidence="7">HC45</strain>
    </source>
</reference>
<dbReference type="AlphaFoldDB" id="A0A0K2SLD8"/>
<feature type="domain" description="Purine catabolism PurC-like" evidence="3">
    <location>
        <begin position="6"/>
        <end position="124"/>
    </location>
</feature>
<dbReference type="Pfam" id="PF07905">
    <property type="entry name" value="PucR"/>
    <property type="match status" value="1"/>
</dbReference>
<evidence type="ECO:0008006" key="8">
    <source>
        <dbReference type="Google" id="ProtNLM"/>
    </source>
</evidence>
<proteinExistence type="inferred from homology"/>
<dbReference type="Gene3D" id="1.10.10.2840">
    <property type="entry name" value="PucR C-terminal helix-turn-helix domain"/>
    <property type="match status" value="1"/>
</dbReference>
<reference evidence="7" key="1">
    <citation type="submission" date="2015-07" db="EMBL/GenBank/DDBJ databases">
        <title>Complete genome sequence and phylogenetic analysis of Limnochorda pilosa.</title>
        <authorList>
            <person name="Watanabe M."/>
            <person name="Kojima H."/>
            <person name="Fukui M."/>
        </authorList>
    </citation>
    <scope>NUCLEOTIDE SEQUENCE [LARGE SCALE GENOMIC DNA]</scope>
    <source>
        <strain evidence="7">HC45</strain>
    </source>
</reference>
<dbReference type="InterPro" id="IPR029016">
    <property type="entry name" value="GAF-like_dom_sf"/>
</dbReference>
<dbReference type="EMBL" id="AP014924">
    <property type="protein sequence ID" value="BAS27933.1"/>
    <property type="molecule type" value="Genomic_DNA"/>
</dbReference>
<dbReference type="InterPro" id="IPR041522">
    <property type="entry name" value="CdaR_GGDEF"/>
</dbReference>
<dbReference type="InterPro" id="IPR051448">
    <property type="entry name" value="CdaR-like_regulators"/>
</dbReference>
<dbReference type="Pfam" id="PF17853">
    <property type="entry name" value="GGDEF_2"/>
    <property type="match status" value="1"/>
</dbReference>
<dbReference type="Gene3D" id="3.30.450.40">
    <property type="match status" value="1"/>
</dbReference>
<comment type="similarity">
    <text evidence="1">Belongs to the CdaR family.</text>
</comment>
<evidence type="ECO:0000313" key="6">
    <source>
        <dbReference type="EMBL" id="BAS27933.1"/>
    </source>
</evidence>
<dbReference type="InterPro" id="IPR025736">
    <property type="entry name" value="PucR_C-HTH_dom"/>
</dbReference>